<evidence type="ECO:0000256" key="4">
    <source>
        <dbReference type="ARBA" id="ARBA00022512"/>
    </source>
</evidence>
<dbReference type="Pfam" id="PF14843">
    <property type="entry name" value="GF_recep_IV"/>
    <property type="match status" value="1"/>
</dbReference>
<evidence type="ECO:0000256" key="3">
    <source>
        <dbReference type="ARBA" id="ARBA00011902"/>
    </source>
</evidence>
<organism evidence="19 20">
    <name type="scientific">Phlebotomus papatasi</name>
    <name type="common">Sandfly</name>
    <dbReference type="NCBI Taxonomy" id="29031"/>
    <lineage>
        <taxon>Eukaryota</taxon>
        <taxon>Metazoa</taxon>
        <taxon>Ecdysozoa</taxon>
        <taxon>Arthropoda</taxon>
        <taxon>Hexapoda</taxon>
        <taxon>Insecta</taxon>
        <taxon>Pterygota</taxon>
        <taxon>Neoptera</taxon>
        <taxon>Endopterygota</taxon>
        <taxon>Diptera</taxon>
        <taxon>Nematocera</taxon>
        <taxon>Psychodoidea</taxon>
        <taxon>Psychodidae</taxon>
        <taxon>Phlebotomus</taxon>
        <taxon>Phlebotomus</taxon>
    </lineage>
</organism>
<evidence type="ECO:0000256" key="8">
    <source>
        <dbReference type="ARBA" id="ARBA00022692"/>
    </source>
</evidence>
<dbReference type="CDD" id="cd00064">
    <property type="entry name" value="FU"/>
    <property type="match status" value="3"/>
</dbReference>
<keyword evidence="4" id="KW-0134">Cell wall</keyword>
<dbReference type="PROSITE" id="PS51379">
    <property type="entry name" value="4FE4S_FER_2"/>
    <property type="match status" value="1"/>
</dbReference>
<name>A0A1B0DKW0_PHLPP</name>
<accession>A0A1B0DKW0</accession>
<evidence type="ECO:0000313" key="20">
    <source>
        <dbReference type="Proteomes" id="UP000092462"/>
    </source>
</evidence>
<dbReference type="PANTHER" id="PTHR31018:SF3">
    <property type="entry name" value="RECEPTOR PROTEIN-TYROSINE KINASE"/>
    <property type="match status" value="1"/>
</dbReference>
<keyword evidence="14" id="KW-0472">Membrane</keyword>
<dbReference type="Gene3D" id="3.80.20.20">
    <property type="entry name" value="Receptor L-domain"/>
    <property type="match status" value="3"/>
</dbReference>
<keyword evidence="5" id="KW-0964">Secreted</keyword>
<keyword evidence="9" id="KW-0732">Signal</keyword>
<dbReference type="AlphaFoldDB" id="A0A1B0DKW0"/>
<keyword evidence="13" id="KW-1133">Transmembrane helix</keyword>
<dbReference type="InterPro" id="IPR051648">
    <property type="entry name" value="CWI-Assembly_Regulator"/>
</dbReference>
<evidence type="ECO:0000256" key="10">
    <source>
        <dbReference type="ARBA" id="ARBA00022741"/>
    </source>
</evidence>
<dbReference type="GO" id="GO:0007169">
    <property type="term" value="P:cell surface receptor protein tyrosine kinase signaling pathway"/>
    <property type="evidence" value="ECO:0007669"/>
    <property type="project" value="UniProtKB-ARBA"/>
</dbReference>
<dbReference type="InterPro" id="IPR006212">
    <property type="entry name" value="Furin_repeat"/>
</dbReference>
<reference evidence="19" key="1">
    <citation type="submission" date="2022-08" db="UniProtKB">
        <authorList>
            <consortium name="EnsemblMetazoa"/>
        </authorList>
    </citation>
    <scope>IDENTIFICATION</scope>
    <source>
        <strain evidence="19">Israel</strain>
    </source>
</reference>
<evidence type="ECO:0000256" key="14">
    <source>
        <dbReference type="ARBA" id="ARBA00023136"/>
    </source>
</evidence>
<keyword evidence="7" id="KW-0808">Transferase</keyword>
<dbReference type="SUPFAM" id="SSF57184">
    <property type="entry name" value="Growth factor receptor domain"/>
    <property type="match status" value="1"/>
</dbReference>
<keyword evidence="12" id="KW-0067">ATP-binding</keyword>
<keyword evidence="20" id="KW-1185">Reference proteome</keyword>
<keyword evidence="16" id="KW-0675">Receptor</keyword>
<sequence>FIASQAPLNRGISVNDGFVAGLASIGINGILRPCASNAGVMARFADPISTTSLKSLELQSLKRINSGAVVILENKNLCFAEDIKWNKVKKSTDHDFVVSANRNKTECEIEDQVCSDQCTLTGCWGAGPNQCLECRSYKYNDTCLASCKSLPGDILSGSVGIFNNYNLCHMRTIDWEEIISGPNASMHYMYNFTSPERQCVPCHPSCQAGCWGEGPHNCQQFSKTTCSPQCAQGRCFGPKPRECCHLFCAGGCSGPTQKDCLACRNFYDDGVCKQECPPMQKYNPTNYLWEPNPDGKYAYGATCVRNCPEHLLKDNGACVRTCPPNKMAKNGECVPCNGACPKTCPGQGIVHSGNIDSFRGCTVIEGSLEILEQTFNGYQHVFANFSFGQRFIRLHPDRLEVFSTLKEVTGYINIQADHEHFTNLSYFRNLEVIGGRQLMENYFASLYIVKVRIDSFA</sequence>
<dbReference type="InterPro" id="IPR032778">
    <property type="entry name" value="GF_recep_IV"/>
</dbReference>
<evidence type="ECO:0000256" key="7">
    <source>
        <dbReference type="ARBA" id="ARBA00022679"/>
    </source>
</evidence>
<keyword evidence="8" id="KW-0812">Transmembrane</keyword>
<dbReference type="InterPro" id="IPR006211">
    <property type="entry name" value="Furin-like_Cys-rich_dom"/>
</dbReference>
<proteinExistence type="predicted"/>
<comment type="subcellular location">
    <subcellularLocation>
        <location evidence="2">Membrane</location>
        <topology evidence="2">Single-pass type I membrane protein</topology>
    </subcellularLocation>
    <subcellularLocation>
        <location evidence="1">Secreted</location>
        <location evidence="1">Cell wall</location>
    </subcellularLocation>
</comment>
<evidence type="ECO:0000256" key="1">
    <source>
        <dbReference type="ARBA" id="ARBA00004191"/>
    </source>
</evidence>
<dbReference type="EMBL" id="AJVK01068710">
    <property type="status" value="NOT_ANNOTATED_CDS"/>
    <property type="molecule type" value="Genomic_DNA"/>
</dbReference>
<evidence type="ECO:0000256" key="5">
    <source>
        <dbReference type="ARBA" id="ARBA00022525"/>
    </source>
</evidence>
<dbReference type="EC" id="2.7.10.1" evidence="3"/>
<dbReference type="PANTHER" id="PTHR31018">
    <property type="entry name" value="SPORULATION-SPECIFIC PROTEIN-RELATED"/>
    <property type="match status" value="1"/>
</dbReference>
<dbReference type="EnsemblMetazoa" id="PPAI008904-RA">
    <property type="protein sequence ID" value="PPAI008904-PA"/>
    <property type="gene ID" value="PPAI008904"/>
</dbReference>
<dbReference type="VEuPathDB" id="VectorBase:PPAPM1_004722"/>
<dbReference type="InterPro" id="IPR000494">
    <property type="entry name" value="Rcpt_L-dom"/>
</dbReference>
<comment type="catalytic activity">
    <reaction evidence="18">
        <text>L-tyrosyl-[protein] + ATP = O-phospho-L-tyrosyl-[protein] + ADP + H(+)</text>
        <dbReference type="Rhea" id="RHEA:10596"/>
        <dbReference type="Rhea" id="RHEA-COMP:10136"/>
        <dbReference type="Rhea" id="RHEA-COMP:20101"/>
        <dbReference type="ChEBI" id="CHEBI:15378"/>
        <dbReference type="ChEBI" id="CHEBI:30616"/>
        <dbReference type="ChEBI" id="CHEBI:46858"/>
        <dbReference type="ChEBI" id="CHEBI:61978"/>
        <dbReference type="ChEBI" id="CHEBI:456216"/>
        <dbReference type="EC" id="2.7.10.1"/>
    </reaction>
</comment>
<evidence type="ECO:0000256" key="2">
    <source>
        <dbReference type="ARBA" id="ARBA00004479"/>
    </source>
</evidence>
<evidence type="ECO:0000256" key="12">
    <source>
        <dbReference type="ARBA" id="ARBA00022840"/>
    </source>
</evidence>
<evidence type="ECO:0000256" key="6">
    <source>
        <dbReference type="ARBA" id="ARBA00022553"/>
    </source>
</evidence>
<dbReference type="InterPro" id="IPR009030">
    <property type="entry name" value="Growth_fac_rcpt_cys_sf"/>
</dbReference>
<keyword evidence="15" id="KW-0829">Tyrosine-protein kinase</keyword>
<dbReference type="InterPro" id="IPR017896">
    <property type="entry name" value="4Fe4S_Fe-S-bd"/>
</dbReference>
<dbReference type="SMART" id="SM00261">
    <property type="entry name" value="FU"/>
    <property type="match status" value="3"/>
</dbReference>
<dbReference type="VEuPathDB" id="VectorBase:PPAI008904"/>
<evidence type="ECO:0000256" key="17">
    <source>
        <dbReference type="ARBA" id="ARBA00023180"/>
    </source>
</evidence>
<evidence type="ECO:0000256" key="9">
    <source>
        <dbReference type="ARBA" id="ARBA00022729"/>
    </source>
</evidence>
<dbReference type="Proteomes" id="UP000092462">
    <property type="component" value="Unassembled WGS sequence"/>
</dbReference>
<keyword evidence="17" id="KW-0325">Glycoprotein</keyword>
<evidence type="ECO:0000256" key="16">
    <source>
        <dbReference type="ARBA" id="ARBA00023170"/>
    </source>
</evidence>
<dbReference type="GO" id="GO:0016020">
    <property type="term" value="C:membrane"/>
    <property type="evidence" value="ECO:0007669"/>
    <property type="project" value="UniProtKB-SubCell"/>
</dbReference>
<dbReference type="Pfam" id="PF00757">
    <property type="entry name" value="Furin-like"/>
    <property type="match status" value="1"/>
</dbReference>
<evidence type="ECO:0000256" key="13">
    <source>
        <dbReference type="ARBA" id="ARBA00022989"/>
    </source>
</evidence>
<dbReference type="GO" id="GO:0004714">
    <property type="term" value="F:transmembrane receptor protein tyrosine kinase activity"/>
    <property type="evidence" value="ECO:0007669"/>
    <property type="project" value="UniProtKB-EC"/>
</dbReference>
<evidence type="ECO:0000313" key="19">
    <source>
        <dbReference type="EnsemblMetazoa" id="PPAI008904-PA"/>
    </source>
</evidence>
<evidence type="ECO:0000256" key="18">
    <source>
        <dbReference type="ARBA" id="ARBA00051243"/>
    </source>
</evidence>
<dbReference type="SUPFAM" id="SSF52058">
    <property type="entry name" value="L domain-like"/>
    <property type="match status" value="3"/>
</dbReference>
<keyword evidence="11" id="KW-0418">Kinase</keyword>
<dbReference type="FunFam" id="2.10.220.10:FF:000001">
    <property type="entry name" value="Receptor protein-tyrosine kinase"/>
    <property type="match status" value="1"/>
</dbReference>
<keyword evidence="6" id="KW-0597">Phosphoprotein</keyword>
<evidence type="ECO:0000256" key="11">
    <source>
        <dbReference type="ARBA" id="ARBA00022777"/>
    </source>
</evidence>
<keyword evidence="10" id="KW-0547">Nucleotide-binding</keyword>
<protein>
    <recommendedName>
        <fullName evidence="3">receptor protein-tyrosine kinase</fullName>
        <ecNumber evidence="3">2.7.10.1</ecNumber>
    </recommendedName>
</protein>
<dbReference type="GO" id="GO:0005524">
    <property type="term" value="F:ATP binding"/>
    <property type="evidence" value="ECO:0007669"/>
    <property type="project" value="UniProtKB-KW"/>
</dbReference>
<dbReference type="InterPro" id="IPR036941">
    <property type="entry name" value="Rcpt_L-dom_sf"/>
</dbReference>
<evidence type="ECO:0000256" key="15">
    <source>
        <dbReference type="ARBA" id="ARBA00023137"/>
    </source>
</evidence>
<dbReference type="Gene3D" id="2.10.220.10">
    <property type="entry name" value="Hormone Receptor, Insulin-like Growth Factor Receptor 1, Chain A, domain 2"/>
    <property type="match status" value="1"/>
</dbReference>
<dbReference type="Pfam" id="PF01030">
    <property type="entry name" value="Recep_L_domain"/>
    <property type="match status" value="2"/>
</dbReference>